<name>A0ABP1RRG9_9HEXA</name>
<dbReference type="Proteomes" id="UP001642540">
    <property type="component" value="Unassembled WGS sequence"/>
</dbReference>
<evidence type="ECO:0000256" key="2">
    <source>
        <dbReference type="SAM" id="Phobius"/>
    </source>
</evidence>
<keyword evidence="2" id="KW-1133">Transmembrane helix</keyword>
<proteinExistence type="predicted"/>
<keyword evidence="2" id="KW-0812">Transmembrane</keyword>
<organism evidence="3 4">
    <name type="scientific">Orchesella dallaii</name>
    <dbReference type="NCBI Taxonomy" id="48710"/>
    <lineage>
        <taxon>Eukaryota</taxon>
        <taxon>Metazoa</taxon>
        <taxon>Ecdysozoa</taxon>
        <taxon>Arthropoda</taxon>
        <taxon>Hexapoda</taxon>
        <taxon>Collembola</taxon>
        <taxon>Entomobryomorpha</taxon>
        <taxon>Entomobryoidea</taxon>
        <taxon>Orchesellidae</taxon>
        <taxon>Orchesellinae</taxon>
        <taxon>Orchesella</taxon>
    </lineage>
</organism>
<accession>A0ABP1RRG9</accession>
<feature type="transmembrane region" description="Helical" evidence="2">
    <location>
        <begin position="27"/>
        <end position="45"/>
    </location>
</feature>
<keyword evidence="2" id="KW-0472">Membrane</keyword>
<evidence type="ECO:0000256" key="1">
    <source>
        <dbReference type="SAM" id="MobiDB-lite"/>
    </source>
</evidence>
<reference evidence="3 4" key="1">
    <citation type="submission" date="2024-08" db="EMBL/GenBank/DDBJ databases">
        <authorList>
            <person name="Cucini C."/>
            <person name="Frati F."/>
        </authorList>
    </citation>
    <scope>NUCLEOTIDE SEQUENCE [LARGE SCALE GENOMIC DNA]</scope>
</reference>
<keyword evidence="4" id="KW-1185">Reference proteome</keyword>
<evidence type="ECO:0000313" key="4">
    <source>
        <dbReference type="Proteomes" id="UP001642540"/>
    </source>
</evidence>
<comment type="caution">
    <text evidence="3">The sequence shown here is derived from an EMBL/GenBank/DDBJ whole genome shotgun (WGS) entry which is preliminary data.</text>
</comment>
<sequence length="124" mass="14109">MSAPNMAPLFQLETWIPTPWANFIHTYYFYVLLGIFAIPLICNLYKLWTSREESESDVPKVPNAQQKKKDDGAGAGTGTGFIPTPNDAMKRTEQEIFFSVVGKNDKQPVEFFPSKKYRILIDMA</sequence>
<evidence type="ECO:0008006" key="5">
    <source>
        <dbReference type="Google" id="ProtNLM"/>
    </source>
</evidence>
<feature type="region of interest" description="Disordered" evidence="1">
    <location>
        <begin position="53"/>
        <end position="88"/>
    </location>
</feature>
<protein>
    <recommendedName>
        <fullName evidence="5">ATP synthase F0 subunit 8</fullName>
    </recommendedName>
</protein>
<dbReference type="EMBL" id="CAXLJM020000101">
    <property type="protein sequence ID" value="CAL8133693.1"/>
    <property type="molecule type" value="Genomic_DNA"/>
</dbReference>
<evidence type="ECO:0000313" key="3">
    <source>
        <dbReference type="EMBL" id="CAL8133693.1"/>
    </source>
</evidence>
<gene>
    <name evidence="3" type="ORF">ODALV1_LOCUS25181</name>
</gene>